<dbReference type="GO" id="GO:0006772">
    <property type="term" value="P:thiamine metabolic process"/>
    <property type="evidence" value="ECO:0007669"/>
    <property type="project" value="UniProtKB-ARBA"/>
</dbReference>
<gene>
    <name evidence="4" type="ORF">BABINDRAFT_5696</name>
</gene>
<feature type="active site" description="Proton donor" evidence="1">
    <location>
        <position position="212"/>
    </location>
</feature>
<dbReference type="InterPro" id="IPR026285">
    <property type="entry name" value="TenA_E"/>
</dbReference>
<sequence length="226" mass="25790">MTQLTYAEGLIQQYASLFKEATSHSLTTELCKGTLSDARLLVYLIQDLLYFNVGLRLFGRALTLCDDVSASIVIAKQIGFVSNAENDYFYKAIEELSTSFSPEQVRQMEQTILPAVEMYIAYMEDLTHNPSITYAQVITSLFVMERVYLEWADNAITDQIIPTKLAFKYNEWIVLHSGEAFTQFVKFLESEVNRCGDSAASRNSFLATLEYEVGFFDECYDQELLK</sequence>
<name>A0A1E3QYN9_9ASCO</name>
<dbReference type="InterPro" id="IPR004305">
    <property type="entry name" value="Thiaminase-2/PQQC"/>
</dbReference>
<dbReference type="Pfam" id="PF03070">
    <property type="entry name" value="TENA_THI-4"/>
    <property type="match status" value="1"/>
</dbReference>
<dbReference type="AlphaFoldDB" id="A0A1E3QYN9"/>
<dbReference type="Proteomes" id="UP000094336">
    <property type="component" value="Unassembled WGS sequence"/>
</dbReference>
<accession>A0A1E3QYN9</accession>
<proteinExistence type="predicted"/>
<evidence type="ECO:0000259" key="3">
    <source>
        <dbReference type="Pfam" id="PF03070"/>
    </source>
</evidence>
<protein>
    <recommendedName>
        <fullName evidence="3">Thiaminase-2/PQQC domain-containing protein</fullName>
    </recommendedName>
</protein>
<dbReference type="EMBL" id="KV454426">
    <property type="protein sequence ID" value="ODQ82783.1"/>
    <property type="molecule type" value="Genomic_DNA"/>
</dbReference>
<feature type="binding site" evidence="2">
    <location>
        <position position="145"/>
    </location>
    <ligand>
        <name>substrate</name>
    </ligand>
</feature>
<dbReference type="PANTHER" id="PTHR43198:SF2">
    <property type="entry name" value="SI:CH1073-67J19.1-RELATED"/>
    <property type="match status" value="1"/>
</dbReference>
<feature type="domain" description="Thiaminase-2/PQQC" evidence="3">
    <location>
        <begin position="12"/>
        <end position="221"/>
    </location>
</feature>
<dbReference type="STRING" id="984486.A0A1E3QYN9"/>
<reference evidence="5" key="1">
    <citation type="submission" date="2016-05" db="EMBL/GenBank/DDBJ databases">
        <title>Comparative genomics of biotechnologically important yeasts.</title>
        <authorList>
            <consortium name="DOE Joint Genome Institute"/>
            <person name="Riley R."/>
            <person name="Haridas S."/>
            <person name="Wolfe K.H."/>
            <person name="Lopes M.R."/>
            <person name="Hittinger C.T."/>
            <person name="Goker M."/>
            <person name="Salamov A."/>
            <person name="Wisecaver J."/>
            <person name="Long T.M."/>
            <person name="Aerts A.L."/>
            <person name="Barry K."/>
            <person name="Choi C."/>
            <person name="Clum A."/>
            <person name="Coughlan A.Y."/>
            <person name="Deshpande S."/>
            <person name="Douglass A.P."/>
            <person name="Hanson S.J."/>
            <person name="Klenk H.-P."/>
            <person name="Labutti K."/>
            <person name="Lapidus A."/>
            <person name="Lindquist E."/>
            <person name="Lipzen A."/>
            <person name="Meier-Kolthoff J.P."/>
            <person name="Ohm R.A."/>
            <person name="Otillar R.P."/>
            <person name="Pangilinan J."/>
            <person name="Peng Y."/>
            <person name="Rokas A."/>
            <person name="Rosa C.A."/>
            <person name="Scheuner C."/>
            <person name="Sibirny A.A."/>
            <person name="Slot J.C."/>
            <person name="Stielow J.B."/>
            <person name="Sun H."/>
            <person name="Kurtzman C.P."/>
            <person name="Blackwell M."/>
            <person name="Grigoriev I.V."/>
            <person name="Jeffries T.W."/>
        </authorList>
    </citation>
    <scope>NUCLEOTIDE SEQUENCE [LARGE SCALE GENOMIC DNA]</scope>
    <source>
        <strain evidence="5">NRRL Y-12698</strain>
    </source>
</reference>
<dbReference type="GeneID" id="30150121"/>
<organism evidence="4 5">
    <name type="scientific">Babjeviella inositovora NRRL Y-12698</name>
    <dbReference type="NCBI Taxonomy" id="984486"/>
    <lineage>
        <taxon>Eukaryota</taxon>
        <taxon>Fungi</taxon>
        <taxon>Dikarya</taxon>
        <taxon>Ascomycota</taxon>
        <taxon>Saccharomycotina</taxon>
        <taxon>Pichiomycetes</taxon>
        <taxon>Serinales incertae sedis</taxon>
        <taxon>Babjeviella</taxon>
    </lineage>
</organism>
<evidence type="ECO:0000256" key="1">
    <source>
        <dbReference type="PIRSR" id="PIRSR003170-1"/>
    </source>
</evidence>
<keyword evidence="5" id="KW-1185">Reference proteome</keyword>
<dbReference type="PIRSF" id="PIRSF003170">
    <property type="entry name" value="Pet18p"/>
    <property type="match status" value="1"/>
</dbReference>
<feature type="binding site" evidence="2">
    <location>
        <position position="47"/>
    </location>
    <ligand>
        <name>substrate</name>
    </ligand>
</feature>
<feature type="binding site" evidence="2">
    <location>
        <position position="85"/>
    </location>
    <ligand>
        <name>substrate</name>
    </ligand>
</feature>
<dbReference type="RefSeq" id="XP_018988111.1">
    <property type="nucleotide sequence ID" value="XM_019132268.1"/>
</dbReference>
<dbReference type="PANTHER" id="PTHR43198">
    <property type="entry name" value="BIFUNCTIONAL TH2 PROTEIN"/>
    <property type="match status" value="1"/>
</dbReference>
<evidence type="ECO:0000256" key="2">
    <source>
        <dbReference type="PIRSR" id="PIRSR003170-2"/>
    </source>
</evidence>
<dbReference type="InterPro" id="IPR016084">
    <property type="entry name" value="Haem_Oase-like_multi-hlx"/>
</dbReference>
<dbReference type="Gene3D" id="1.20.910.10">
    <property type="entry name" value="Heme oxygenase-like"/>
    <property type="match status" value="1"/>
</dbReference>
<evidence type="ECO:0000313" key="4">
    <source>
        <dbReference type="EMBL" id="ODQ82783.1"/>
    </source>
</evidence>
<dbReference type="InterPro" id="IPR050967">
    <property type="entry name" value="Thiamine_Salvage_TenA"/>
</dbReference>
<dbReference type="CDD" id="cd19358">
    <property type="entry name" value="TenA_E_Spr0628-like"/>
    <property type="match status" value="1"/>
</dbReference>
<dbReference type="SUPFAM" id="SSF48613">
    <property type="entry name" value="Heme oxygenase-like"/>
    <property type="match status" value="1"/>
</dbReference>
<dbReference type="GO" id="GO:0005829">
    <property type="term" value="C:cytosol"/>
    <property type="evidence" value="ECO:0007669"/>
    <property type="project" value="TreeGrafter"/>
</dbReference>
<evidence type="ECO:0000313" key="5">
    <source>
        <dbReference type="Proteomes" id="UP000094336"/>
    </source>
</evidence>
<dbReference type="OrthoDB" id="37730at2759"/>